<comment type="caution">
    <text evidence="1">The sequence shown here is derived from an EMBL/GenBank/DDBJ whole genome shotgun (WGS) entry which is preliminary data.</text>
</comment>
<dbReference type="InterPro" id="IPR004242">
    <property type="entry name" value="Transposase_21"/>
</dbReference>
<protein>
    <submittedName>
        <fullName evidence="1">Uncharacterized protein</fullName>
    </submittedName>
</protein>
<dbReference type="Pfam" id="PF02992">
    <property type="entry name" value="Transposase_21"/>
    <property type="match status" value="1"/>
</dbReference>
<reference evidence="1" key="1">
    <citation type="submission" date="2020-06" db="EMBL/GenBank/DDBJ databases">
        <authorList>
            <person name="Li T."/>
            <person name="Hu X."/>
            <person name="Zhang T."/>
            <person name="Song X."/>
            <person name="Zhang H."/>
            <person name="Dai N."/>
            <person name="Sheng W."/>
            <person name="Hou X."/>
            <person name="Wei L."/>
        </authorList>
    </citation>
    <scope>NUCLEOTIDE SEQUENCE</scope>
    <source>
        <strain evidence="1">KEN1</strain>
        <tissue evidence="1">Leaf</tissue>
    </source>
</reference>
<reference evidence="1" key="2">
    <citation type="journal article" date="2024" name="Plant">
        <title>Genomic evolution and insights into agronomic trait innovations of Sesamum species.</title>
        <authorList>
            <person name="Miao H."/>
            <person name="Wang L."/>
            <person name="Qu L."/>
            <person name="Liu H."/>
            <person name="Sun Y."/>
            <person name="Le M."/>
            <person name="Wang Q."/>
            <person name="Wei S."/>
            <person name="Zheng Y."/>
            <person name="Lin W."/>
            <person name="Duan Y."/>
            <person name="Cao H."/>
            <person name="Xiong S."/>
            <person name="Wang X."/>
            <person name="Wei L."/>
            <person name="Li C."/>
            <person name="Ma Q."/>
            <person name="Ju M."/>
            <person name="Zhao R."/>
            <person name="Li G."/>
            <person name="Mu C."/>
            <person name="Tian Q."/>
            <person name="Mei H."/>
            <person name="Zhang T."/>
            <person name="Gao T."/>
            <person name="Zhang H."/>
        </authorList>
    </citation>
    <scope>NUCLEOTIDE SEQUENCE</scope>
    <source>
        <strain evidence="1">KEN1</strain>
    </source>
</reference>
<sequence>MGCPICMEDTCEFYLQTDRKACYFDYHRQFLPPDHPYRRNKKAFTKNLVERKVARPRLMGEQIRDWFEEFTPAVEVPLALPDGYGIKHKWTKKPSSWSSSTGRRI</sequence>
<dbReference type="EMBL" id="JACGWN010000011">
    <property type="protein sequence ID" value="KAL0420317.1"/>
    <property type="molecule type" value="Genomic_DNA"/>
</dbReference>
<organism evidence="1">
    <name type="scientific">Sesamum latifolium</name>
    <dbReference type="NCBI Taxonomy" id="2727402"/>
    <lineage>
        <taxon>Eukaryota</taxon>
        <taxon>Viridiplantae</taxon>
        <taxon>Streptophyta</taxon>
        <taxon>Embryophyta</taxon>
        <taxon>Tracheophyta</taxon>
        <taxon>Spermatophyta</taxon>
        <taxon>Magnoliopsida</taxon>
        <taxon>eudicotyledons</taxon>
        <taxon>Gunneridae</taxon>
        <taxon>Pentapetalae</taxon>
        <taxon>asterids</taxon>
        <taxon>lamiids</taxon>
        <taxon>Lamiales</taxon>
        <taxon>Pedaliaceae</taxon>
        <taxon>Sesamum</taxon>
    </lineage>
</organism>
<accession>A0AAW2UV24</accession>
<dbReference type="AlphaFoldDB" id="A0AAW2UV24"/>
<evidence type="ECO:0000313" key="1">
    <source>
        <dbReference type="EMBL" id="KAL0420317.1"/>
    </source>
</evidence>
<gene>
    <name evidence="1" type="ORF">Slati_3054600</name>
</gene>
<dbReference type="PANTHER" id="PTHR10775">
    <property type="entry name" value="OS08G0208400 PROTEIN"/>
    <property type="match status" value="1"/>
</dbReference>
<dbReference type="PANTHER" id="PTHR10775:SF188">
    <property type="entry name" value="TRANSPOSASE-ASSOCIATED DOMAIN-CONTAINING PROTEIN"/>
    <property type="match status" value="1"/>
</dbReference>
<proteinExistence type="predicted"/>
<name>A0AAW2UV24_9LAMI</name>